<dbReference type="InterPro" id="IPR013656">
    <property type="entry name" value="PAS_4"/>
</dbReference>
<keyword evidence="5" id="KW-0418">Kinase</keyword>
<dbReference type="PROSITE" id="PS50113">
    <property type="entry name" value="PAC"/>
    <property type="match status" value="1"/>
</dbReference>
<dbReference type="InterPro" id="IPR000700">
    <property type="entry name" value="PAS-assoc_C"/>
</dbReference>
<proteinExistence type="predicted"/>
<dbReference type="InterPro" id="IPR013655">
    <property type="entry name" value="PAS_fold_3"/>
</dbReference>
<keyword evidence="6" id="KW-0175">Coiled coil</keyword>
<dbReference type="InterPro" id="IPR001610">
    <property type="entry name" value="PAC"/>
</dbReference>
<dbReference type="InterPro" id="IPR003661">
    <property type="entry name" value="HisK_dim/P_dom"/>
</dbReference>
<dbReference type="Pfam" id="PF08448">
    <property type="entry name" value="PAS_4"/>
    <property type="match status" value="4"/>
</dbReference>
<keyword evidence="3" id="KW-0597">Phosphoprotein</keyword>
<evidence type="ECO:0000313" key="11">
    <source>
        <dbReference type="Proteomes" id="UP001500454"/>
    </source>
</evidence>
<dbReference type="SMART" id="SM00091">
    <property type="entry name" value="PAS"/>
    <property type="match status" value="6"/>
</dbReference>
<dbReference type="InterPro" id="IPR000014">
    <property type="entry name" value="PAS"/>
</dbReference>
<feature type="coiled-coil region" evidence="6">
    <location>
        <begin position="269"/>
        <end position="307"/>
    </location>
</feature>
<dbReference type="InterPro" id="IPR005467">
    <property type="entry name" value="His_kinase_dom"/>
</dbReference>
<dbReference type="PROSITE" id="PS50112">
    <property type="entry name" value="PAS"/>
    <property type="match status" value="2"/>
</dbReference>
<name>A0ABP8JG64_9BACT</name>
<dbReference type="InterPro" id="IPR052162">
    <property type="entry name" value="Sensor_kinase/Photoreceptor"/>
</dbReference>
<accession>A0ABP8JG64</accession>
<evidence type="ECO:0000259" key="8">
    <source>
        <dbReference type="PROSITE" id="PS50112"/>
    </source>
</evidence>
<comment type="caution">
    <text evidence="10">The sequence shown here is derived from an EMBL/GenBank/DDBJ whole genome shotgun (WGS) entry which is preliminary data.</text>
</comment>
<dbReference type="EMBL" id="BAABHA010000015">
    <property type="protein sequence ID" value="GAA4390126.1"/>
    <property type="molecule type" value="Genomic_DNA"/>
</dbReference>
<dbReference type="PANTHER" id="PTHR43304">
    <property type="entry name" value="PHYTOCHROME-LIKE PROTEIN CPH1"/>
    <property type="match status" value="1"/>
</dbReference>
<dbReference type="Gene3D" id="1.10.287.130">
    <property type="match status" value="1"/>
</dbReference>
<sequence length="1194" mass="135948">MPTWLPFDEMLCEVLNVSMTGLIFYLPIYDPAGSGDIVDFSFEYLNPTAQRMMHMPARPTLTHNEQWPHSREHGTFAFHVDAYVTGEPRSYNINYQADGYDNYYRLTARRAGKGLLVSFTDTADQPRTPVEVALRESQVRERQARAEAEQQRNELRDFVEHAPVAVAVYRGPQYIVELANATTLAIWGRSLPDVLGRPVFEVLPEAAAPSVVAIFDQVFTTGTPYTAHEQHTIINRHGRSEVVYWNFVFQPEFQPDGSVIGIRSVGTEVTEQVRARRQVEQLNQELEARVQERTEQVREQSQRLERLFMQAPAAICIVGGPELVFELVNPIYQQFFPERQLLGKPLQKALPELADHAVYHSMRQVYETGETSWQQALHTPLTRATDGVLEDRYFTYVQQPRYDEQGRIDGVLVFGFEVTELVQARQQADALQAEVLAVAQRQVQERETFYQIFEQTPACIALLRGPEHRFEYVNAAYQQLFPGRQLLGLPLRKALPETEAQGFVAWMNNVYQTGETFFGTEILLTIDQADGQPALDKYFTFTYQAYKENGTVAGISIFAYDVSEQVRARQERETQQRKFYTLFEEAPVGLCIFVGPDLVYEFVNESYKRLLPGRVLLGRPLLEVMPELAGTDVERLLRQVYETGETQQEQAFLIPIARVDENGQPGALEDRYFTFVYQARRDEQGRVNGILNFALEVTEQVQAWKRVEDSSEELKRFKFMADQARDPFILTRADGSFAYLNQRALEAWGYTAEEMAGLRVPDVDLIYQEDSFGQLFTQAQQEAIPLFETIHRRKDGYVYPVEISATGLQLDGQPHLLVVARDITEQQRFVAALQESEARFRTMADAAPNMVWAVNPDSSIRYINRAFLDFVGLQTEQEYMATGWRLYLHPDELELTQQTLSVAIGRRQPYIVEHRMRRHDGQYRWLLAQGAPSYLPGGELYGYVGSAIDITELKQANEQLRRTNVDLDNFIYTASHDLKAPISNIEGLLYLLREELPAEAAQNGYVEATLTRMLDAVERFKRTIEHLTDVSRLQKEHAPVTMSVDLARVVEAVRLDLAPLLEESRAQLHLDVSGVPAVLIAEKNLRSVVFNLLSNALKYRSPAREPSIHVQARVEGNYTVLEVHDNGLGLSETHLPRLFTMFQRFHDHVEGSGVGLFMVKRMVENAGGRIEVRSQLGTGTTFSVALPHALGASA</sequence>
<evidence type="ECO:0000256" key="2">
    <source>
        <dbReference type="ARBA" id="ARBA00012438"/>
    </source>
</evidence>
<dbReference type="NCBIfam" id="TIGR00229">
    <property type="entry name" value="sensory_box"/>
    <property type="match status" value="2"/>
</dbReference>
<evidence type="ECO:0000256" key="1">
    <source>
        <dbReference type="ARBA" id="ARBA00000085"/>
    </source>
</evidence>
<feature type="coiled-coil region" evidence="6">
    <location>
        <begin position="134"/>
        <end position="161"/>
    </location>
</feature>
<dbReference type="Gene3D" id="3.30.450.20">
    <property type="entry name" value="PAS domain"/>
    <property type="match status" value="6"/>
</dbReference>
<dbReference type="SUPFAM" id="SSF55785">
    <property type="entry name" value="PYP-like sensor domain (PAS domain)"/>
    <property type="match status" value="6"/>
</dbReference>
<dbReference type="SMART" id="SM00387">
    <property type="entry name" value="HATPase_c"/>
    <property type="match status" value="1"/>
</dbReference>
<dbReference type="CDD" id="cd00130">
    <property type="entry name" value="PAS"/>
    <property type="match status" value="3"/>
</dbReference>
<reference evidence="11" key="1">
    <citation type="journal article" date="2019" name="Int. J. Syst. Evol. Microbiol.">
        <title>The Global Catalogue of Microorganisms (GCM) 10K type strain sequencing project: providing services to taxonomists for standard genome sequencing and annotation.</title>
        <authorList>
            <consortium name="The Broad Institute Genomics Platform"/>
            <consortium name="The Broad Institute Genome Sequencing Center for Infectious Disease"/>
            <person name="Wu L."/>
            <person name="Ma J."/>
        </authorList>
    </citation>
    <scope>NUCLEOTIDE SEQUENCE [LARGE SCALE GENOMIC DNA]</scope>
    <source>
        <strain evidence="11">JCM 17924</strain>
    </source>
</reference>
<dbReference type="SMART" id="SM00086">
    <property type="entry name" value="PAC"/>
    <property type="match status" value="3"/>
</dbReference>
<dbReference type="PROSITE" id="PS50109">
    <property type="entry name" value="HIS_KIN"/>
    <property type="match status" value="1"/>
</dbReference>
<dbReference type="CDD" id="cd00082">
    <property type="entry name" value="HisKA"/>
    <property type="match status" value="1"/>
</dbReference>
<feature type="domain" description="PAC" evidence="9">
    <location>
        <begin position="910"/>
        <end position="962"/>
    </location>
</feature>
<dbReference type="InterPro" id="IPR036097">
    <property type="entry name" value="HisK_dim/P_sf"/>
</dbReference>
<feature type="domain" description="PAS" evidence="8">
    <location>
        <begin position="713"/>
        <end position="770"/>
    </location>
</feature>
<feature type="domain" description="Histidine kinase" evidence="7">
    <location>
        <begin position="973"/>
        <end position="1190"/>
    </location>
</feature>
<dbReference type="Pfam" id="PF02518">
    <property type="entry name" value="HATPase_c"/>
    <property type="match status" value="1"/>
</dbReference>
<protein>
    <recommendedName>
        <fullName evidence="2">histidine kinase</fullName>
        <ecNumber evidence="2">2.7.13.3</ecNumber>
    </recommendedName>
</protein>
<dbReference type="InterPro" id="IPR004358">
    <property type="entry name" value="Sig_transdc_His_kin-like_C"/>
</dbReference>
<dbReference type="SMART" id="SM00388">
    <property type="entry name" value="HisKA"/>
    <property type="match status" value="1"/>
</dbReference>
<dbReference type="Pfam" id="PF08447">
    <property type="entry name" value="PAS_3"/>
    <property type="match status" value="1"/>
</dbReference>
<dbReference type="PANTHER" id="PTHR43304:SF1">
    <property type="entry name" value="PAC DOMAIN-CONTAINING PROTEIN"/>
    <property type="match status" value="1"/>
</dbReference>
<organism evidence="10 11">
    <name type="scientific">Hymenobacter koreensis</name>
    <dbReference type="NCBI Taxonomy" id="1084523"/>
    <lineage>
        <taxon>Bacteria</taxon>
        <taxon>Pseudomonadati</taxon>
        <taxon>Bacteroidota</taxon>
        <taxon>Cytophagia</taxon>
        <taxon>Cytophagales</taxon>
        <taxon>Hymenobacteraceae</taxon>
        <taxon>Hymenobacter</taxon>
    </lineage>
</organism>
<evidence type="ECO:0000313" key="10">
    <source>
        <dbReference type="EMBL" id="GAA4390126.1"/>
    </source>
</evidence>
<evidence type="ECO:0000256" key="4">
    <source>
        <dbReference type="ARBA" id="ARBA00022679"/>
    </source>
</evidence>
<dbReference type="InterPro" id="IPR003594">
    <property type="entry name" value="HATPase_dom"/>
</dbReference>
<evidence type="ECO:0000256" key="5">
    <source>
        <dbReference type="ARBA" id="ARBA00022777"/>
    </source>
</evidence>
<dbReference type="EC" id="2.7.13.3" evidence="2"/>
<dbReference type="SUPFAM" id="SSF55874">
    <property type="entry name" value="ATPase domain of HSP90 chaperone/DNA topoisomerase II/histidine kinase"/>
    <property type="match status" value="1"/>
</dbReference>
<evidence type="ECO:0000259" key="7">
    <source>
        <dbReference type="PROSITE" id="PS50109"/>
    </source>
</evidence>
<dbReference type="InterPro" id="IPR036890">
    <property type="entry name" value="HATPase_C_sf"/>
</dbReference>
<comment type="catalytic activity">
    <reaction evidence="1">
        <text>ATP + protein L-histidine = ADP + protein N-phospho-L-histidine.</text>
        <dbReference type="EC" id="2.7.13.3"/>
    </reaction>
</comment>
<dbReference type="Pfam" id="PF13426">
    <property type="entry name" value="PAS_9"/>
    <property type="match status" value="1"/>
</dbReference>
<dbReference type="Gene3D" id="3.30.565.10">
    <property type="entry name" value="Histidine kinase-like ATPase, C-terminal domain"/>
    <property type="match status" value="1"/>
</dbReference>
<feature type="domain" description="PAS" evidence="8">
    <location>
        <begin position="836"/>
        <end position="907"/>
    </location>
</feature>
<evidence type="ECO:0000256" key="6">
    <source>
        <dbReference type="SAM" id="Coils"/>
    </source>
</evidence>
<dbReference type="SUPFAM" id="SSF47384">
    <property type="entry name" value="Homodimeric domain of signal transducing histidine kinase"/>
    <property type="match status" value="1"/>
</dbReference>
<gene>
    <name evidence="10" type="ORF">GCM10023186_38020</name>
</gene>
<evidence type="ECO:0000256" key="3">
    <source>
        <dbReference type="ARBA" id="ARBA00022553"/>
    </source>
</evidence>
<dbReference type="PRINTS" id="PR00344">
    <property type="entry name" value="BCTRLSENSOR"/>
</dbReference>
<keyword evidence="4" id="KW-0808">Transferase</keyword>
<dbReference type="Pfam" id="PF00512">
    <property type="entry name" value="HisKA"/>
    <property type="match status" value="1"/>
</dbReference>
<dbReference type="InterPro" id="IPR035965">
    <property type="entry name" value="PAS-like_dom_sf"/>
</dbReference>
<keyword evidence="11" id="KW-1185">Reference proteome</keyword>
<evidence type="ECO:0000259" key="9">
    <source>
        <dbReference type="PROSITE" id="PS50113"/>
    </source>
</evidence>
<dbReference type="Proteomes" id="UP001500454">
    <property type="component" value="Unassembled WGS sequence"/>
</dbReference>